<dbReference type="EMBL" id="JAGETX010000025">
    <property type="protein sequence ID" value="MBO3273128.1"/>
    <property type="molecule type" value="Genomic_DNA"/>
</dbReference>
<evidence type="ECO:0000313" key="2">
    <source>
        <dbReference type="Proteomes" id="UP000670527"/>
    </source>
</evidence>
<keyword evidence="2" id="KW-1185">Reference proteome</keyword>
<dbReference type="Proteomes" id="UP000670527">
    <property type="component" value="Unassembled WGS sequence"/>
</dbReference>
<name>A0ABS3TIB8_9BACT</name>
<protein>
    <submittedName>
        <fullName evidence="1">Uncharacterized protein</fullName>
    </submittedName>
</protein>
<reference evidence="1 2" key="1">
    <citation type="submission" date="2021-03" db="EMBL/GenBank/DDBJ databases">
        <authorList>
            <person name="Kim M.K."/>
        </authorList>
    </citation>
    <scope>NUCLEOTIDE SEQUENCE [LARGE SCALE GENOMIC DNA]</scope>
    <source>
        <strain evidence="1 2">BT507</strain>
    </source>
</reference>
<organism evidence="1 2">
    <name type="scientific">Hymenobacter defluvii</name>
    <dbReference type="NCBI Taxonomy" id="2054411"/>
    <lineage>
        <taxon>Bacteria</taxon>
        <taxon>Pseudomonadati</taxon>
        <taxon>Bacteroidota</taxon>
        <taxon>Cytophagia</taxon>
        <taxon>Cytophagales</taxon>
        <taxon>Hymenobacteraceae</taxon>
        <taxon>Hymenobacter</taxon>
    </lineage>
</organism>
<gene>
    <name evidence="1" type="ORF">J4D97_20930</name>
</gene>
<evidence type="ECO:0000313" key="1">
    <source>
        <dbReference type="EMBL" id="MBO3273128.1"/>
    </source>
</evidence>
<proteinExistence type="predicted"/>
<sequence length="171" mass="20233">MKTLFDIFVRKTPHYPNAFKDIIESMSRKRAFDTSVGSEKEKSSQGKLFSNYYQCYLYATILGMRLNYRIPFDRAEGTKFIEIDAWRPRDMTRYIFMGLLALSDINLIDLEGLTDEQTDDKAWNLMRLMEEYAHGGFDIMRSKLKEDKQYFDYNHSVIHFLQEVEAFNVTA</sequence>
<dbReference type="RefSeq" id="WP_208309274.1">
    <property type="nucleotide sequence ID" value="NZ_JAGETX010000025.1"/>
</dbReference>
<comment type="caution">
    <text evidence="1">The sequence shown here is derived from an EMBL/GenBank/DDBJ whole genome shotgun (WGS) entry which is preliminary data.</text>
</comment>
<accession>A0ABS3TIB8</accession>